<organism evidence="2 3">
    <name type="scientific">Striga hermonthica</name>
    <name type="common">Purple witchweed</name>
    <name type="synonym">Buchnera hermonthica</name>
    <dbReference type="NCBI Taxonomy" id="68872"/>
    <lineage>
        <taxon>Eukaryota</taxon>
        <taxon>Viridiplantae</taxon>
        <taxon>Streptophyta</taxon>
        <taxon>Embryophyta</taxon>
        <taxon>Tracheophyta</taxon>
        <taxon>Spermatophyta</taxon>
        <taxon>Magnoliopsida</taxon>
        <taxon>eudicotyledons</taxon>
        <taxon>Gunneridae</taxon>
        <taxon>Pentapetalae</taxon>
        <taxon>asterids</taxon>
        <taxon>lamiids</taxon>
        <taxon>Lamiales</taxon>
        <taxon>Orobanchaceae</taxon>
        <taxon>Buchnereae</taxon>
        <taxon>Striga</taxon>
    </lineage>
</organism>
<feature type="domain" description="DUF4704" evidence="1">
    <location>
        <begin position="1"/>
        <end position="81"/>
    </location>
</feature>
<dbReference type="InterPro" id="IPR050865">
    <property type="entry name" value="BEACH_Domain"/>
</dbReference>
<feature type="non-terminal residue" evidence="2">
    <location>
        <position position="98"/>
    </location>
</feature>
<evidence type="ECO:0000259" key="1">
    <source>
        <dbReference type="Pfam" id="PF15787"/>
    </source>
</evidence>
<dbReference type="EMBL" id="CACSLK010027831">
    <property type="protein sequence ID" value="CAA0830769.1"/>
    <property type="molecule type" value="Genomic_DNA"/>
</dbReference>
<sequence length="98" mass="11195">DLLILACSHPENRNSLTRMEEWPEWILEILISNHEAGAIKNKNPSSLRDVEDFIHNFLVIILEHSMRQKDGWKDIEATIHCAEWLSMVGGSSTGDARI</sequence>
<protein>
    <submittedName>
        <fullName evidence="2">WD-40 repeat family protein / beige-related</fullName>
    </submittedName>
</protein>
<dbReference type="Pfam" id="PF15787">
    <property type="entry name" value="DUF4704"/>
    <property type="match status" value="1"/>
</dbReference>
<evidence type="ECO:0000313" key="2">
    <source>
        <dbReference type="EMBL" id="CAA0830769.1"/>
    </source>
</evidence>
<proteinExistence type="predicted"/>
<name>A0A9N7NIX2_STRHE</name>
<comment type="caution">
    <text evidence="2">The sequence shown here is derived from an EMBL/GenBank/DDBJ whole genome shotgun (WGS) entry which is preliminary data.</text>
</comment>
<evidence type="ECO:0000313" key="3">
    <source>
        <dbReference type="Proteomes" id="UP001153555"/>
    </source>
</evidence>
<dbReference type="PANTHER" id="PTHR13743">
    <property type="entry name" value="BEIGE/BEACH-RELATED"/>
    <property type="match status" value="1"/>
</dbReference>
<gene>
    <name evidence="2" type="ORF">SHERM_26158</name>
</gene>
<dbReference type="Proteomes" id="UP001153555">
    <property type="component" value="Unassembled WGS sequence"/>
</dbReference>
<feature type="non-terminal residue" evidence="2">
    <location>
        <position position="1"/>
    </location>
</feature>
<reference evidence="2" key="1">
    <citation type="submission" date="2019-12" db="EMBL/GenBank/DDBJ databases">
        <authorList>
            <person name="Scholes J."/>
        </authorList>
    </citation>
    <scope>NUCLEOTIDE SEQUENCE</scope>
</reference>
<accession>A0A9N7NIX2</accession>
<dbReference type="AlphaFoldDB" id="A0A9N7NIX2"/>
<dbReference type="OrthoDB" id="1724489at2759"/>
<keyword evidence="3" id="KW-1185">Reference proteome</keyword>
<dbReference type="PANTHER" id="PTHR13743:SF157">
    <property type="entry name" value="BEACH DOMAIN-CONTAINING PROTEIN C2"/>
    <property type="match status" value="1"/>
</dbReference>
<dbReference type="InterPro" id="IPR031570">
    <property type="entry name" value="NBEA/BDCP_DUF4704"/>
</dbReference>